<evidence type="ECO:0000313" key="5">
    <source>
        <dbReference type="Proteomes" id="UP000522688"/>
    </source>
</evidence>
<evidence type="ECO:0000313" key="3">
    <source>
        <dbReference type="EMBL" id="MBA8814265.1"/>
    </source>
</evidence>
<gene>
    <name evidence="3" type="ORF">FB463_002531</name>
    <name evidence="2" type="ORF">FFA01_19520</name>
</gene>
<dbReference type="AlphaFoldDB" id="A0A7W3JK20"/>
<organism evidence="3 5">
    <name type="scientific">Frigoribacterium faeni</name>
    <dbReference type="NCBI Taxonomy" id="145483"/>
    <lineage>
        <taxon>Bacteria</taxon>
        <taxon>Bacillati</taxon>
        <taxon>Actinomycetota</taxon>
        <taxon>Actinomycetes</taxon>
        <taxon>Micrococcales</taxon>
        <taxon>Microbacteriaceae</taxon>
        <taxon>Frigoribacterium</taxon>
    </lineage>
</organism>
<dbReference type="OrthoDB" id="123307at2"/>
<dbReference type="EMBL" id="JACGWW010000003">
    <property type="protein sequence ID" value="MBA8814265.1"/>
    <property type="molecule type" value="Genomic_DNA"/>
</dbReference>
<sequence>MTAPSARPPYPEVGGHPAFDLVDTVHWRLDESRAIDTLTSFEDVATWCRQLDILGGDSAGLDRLTMDAPDAAADELEAVVALREAIYRAVFESSATAVDLIAREHVAALGRSTLHRDPDAPTWSWQVPTDLTGPRAAIALAAHDLLTSDLTSARQCGDDACGWVYLDTSPRHNRVWCTAAGCGNRNRVARHQARKRS</sequence>
<dbReference type="InterPro" id="IPR021005">
    <property type="entry name" value="Znf_CGNR"/>
</dbReference>
<protein>
    <submittedName>
        <fullName evidence="3">Putative RNA-binding Zn ribbon-like protein</fullName>
    </submittedName>
</protein>
<reference evidence="3 5" key="2">
    <citation type="submission" date="2020-07" db="EMBL/GenBank/DDBJ databases">
        <title>Sequencing the genomes of 1000 actinobacteria strains.</title>
        <authorList>
            <person name="Klenk H.-P."/>
        </authorList>
    </citation>
    <scope>NUCLEOTIDE SEQUENCE [LARGE SCALE GENOMIC DNA]</scope>
    <source>
        <strain evidence="3 5">DSM 10309</strain>
    </source>
</reference>
<dbReference type="PANTHER" id="PTHR35525">
    <property type="entry name" value="BLL6575 PROTEIN"/>
    <property type="match status" value="1"/>
</dbReference>
<proteinExistence type="predicted"/>
<keyword evidence="4" id="KW-1185">Reference proteome</keyword>
<comment type="caution">
    <text evidence="3">The sequence shown here is derived from an EMBL/GenBank/DDBJ whole genome shotgun (WGS) entry which is preliminary data.</text>
</comment>
<dbReference type="Proteomes" id="UP000321154">
    <property type="component" value="Unassembled WGS sequence"/>
</dbReference>
<dbReference type="SUPFAM" id="SSF160904">
    <property type="entry name" value="Jann2411-like"/>
    <property type="match status" value="1"/>
</dbReference>
<dbReference type="PANTHER" id="PTHR35525:SF3">
    <property type="entry name" value="BLL6575 PROTEIN"/>
    <property type="match status" value="1"/>
</dbReference>
<dbReference type="EMBL" id="BJUV01000018">
    <property type="protein sequence ID" value="GEK83643.1"/>
    <property type="molecule type" value="Genomic_DNA"/>
</dbReference>
<dbReference type="InterPro" id="IPR010852">
    <property type="entry name" value="ABATE"/>
</dbReference>
<name>A0A7W3JK20_9MICO</name>
<evidence type="ECO:0000259" key="1">
    <source>
        <dbReference type="Pfam" id="PF11706"/>
    </source>
</evidence>
<dbReference type="Gene3D" id="1.10.3300.10">
    <property type="entry name" value="Jann2411-like domain"/>
    <property type="match status" value="1"/>
</dbReference>
<evidence type="ECO:0000313" key="2">
    <source>
        <dbReference type="EMBL" id="GEK83643.1"/>
    </source>
</evidence>
<dbReference type="InterPro" id="IPR023286">
    <property type="entry name" value="ABATE_dom_sf"/>
</dbReference>
<dbReference type="Proteomes" id="UP000522688">
    <property type="component" value="Unassembled WGS sequence"/>
</dbReference>
<dbReference type="Pfam" id="PF07336">
    <property type="entry name" value="ABATE"/>
    <property type="match status" value="1"/>
</dbReference>
<dbReference type="RefSeq" id="WP_146855574.1">
    <property type="nucleotide sequence ID" value="NZ_BAAAHR010000007.1"/>
</dbReference>
<dbReference type="Pfam" id="PF11706">
    <property type="entry name" value="zf-CGNR"/>
    <property type="match status" value="1"/>
</dbReference>
<accession>A0A7W3JK20</accession>
<feature type="domain" description="Zinc finger CGNR" evidence="1">
    <location>
        <begin position="154"/>
        <end position="195"/>
    </location>
</feature>
<reference evidence="2 4" key="1">
    <citation type="submission" date="2019-07" db="EMBL/GenBank/DDBJ databases">
        <title>Whole genome shotgun sequence of Frigoribacterium faeni NBRC 103066.</title>
        <authorList>
            <person name="Hosoyama A."/>
            <person name="Uohara A."/>
            <person name="Ohji S."/>
            <person name="Ichikawa N."/>
        </authorList>
    </citation>
    <scope>NUCLEOTIDE SEQUENCE [LARGE SCALE GENOMIC DNA]</scope>
    <source>
        <strain evidence="2 4">NBRC 103066</strain>
    </source>
</reference>
<evidence type="ECO:0000313" key="4">
    <source>
        <dbReference type="Proteomes" id="UP000321154"/>
    </source>
</evidence>